<sequence>MKRRKVDFKFIRKLASCSAAYYFCFSKKQIYIKKTSLWFISPLTVKKTDVVNTDDFTILDKLFLLDILS</sequence>
<reference evidence="1" key="1">
    <citation type="submission" date="2018-05" db="EMBL/GenBank/DDBJ databases">
        <authorList>
            <person name="Lanie J.A."/>
            <person name="Ng W.-L."/>
            <person name="Kazmierczak K.M."/>
            <person name="Andrzejewski T.M."/>
            <person name="Davidsen T.M."/>
            <person name="Wayne K.J."/>
            <person name="Tettelin H."/>
            <person name="Glass J.I."/>
            <person name="Rusch D."/>
            <person name="Podicherti R."/>
            <person name="Tsui H.-C.T."/>
            <person name="Winkler M.E."/>
        </authorList>
    </citation>
    <scope>NUCLEOTIDE SEQUENCE</scope>
</reference>
<dbReference type="AlphaFoldDB" id="A0A382IAF4"/>
<accession>A0A382IAF4</accession>
<protein>
    <submittedName>
        <fullName evidence="1">Uncharacterized protein</fullName>
    </submittedName>
</protein>
<dbReference type="EMBL" id="UINC01065827">
    <property type="protein sequence ID" value="SVB95893.1"/>
    <property type="molecule type" value="Genomic_DNA"/>
</dbReference>
<evidence type="ECO:0000313" key="1">
    <source>
        <dbReference type="EMBL" id="SVB95893.1"/>
    </source>
</evidence>
<name>A0A382IAF4_9ZZZZ</name>
<gene>
    <name evidence="1" type="ORF">METZ01_LOCUS248747</name>
</gene>
<proteinExistence type="predicted"/>
<organism evidence="1">
    <name type="scientific">marine metagenome</name>
    <dbReference type="NCBI Taxonomy" id="408172"/>
    <lineage>
        <taxon>unclassified sequences</taxon>
        <taxon>metagenomes</taxon>
        <taxon>ecological metagenomes</taxon>
    </lineage>
</organism>